<dbReference type="STRING" id="264951.A0A443I8B2"/>
<dbReference type="InterPro" id="IPR053137">
    <property type="entry name" value="NLR-like"/>
</dbReference>
<dbReference type="AlphaFoldDB" id="A0A443I8B2"/>
<dbReference type="RefSeq" id="XP_028489952.1">
    <property type="nucleotide sequence ID" value="XM_028628742.1"/>
</dbReference>
<evidence type="ECO:0000256" key="1">
    <source>
        <dbReference type="SAM" id="MobiDB-lite"/>
    </source>
</evidence>
<protein>
    <submittedName>
        <fullName evidence="2">Uncharacterized protein</fullName>
    </submittedName>
</protein>
<name>A0A443I8B2_BYSSP</name>
<dbReference type="InterPro" id="IPR035994">
    <property type="entry name" value="Nucleoside_phosphorylase_sf"/>
</dbReference>
<proteinExistence type="predicted"/>
<sequence>MLEAEIRHDASSWSTLTMSETSSIRVTEFTVGWICALTDEFIAARQMLDEIYTIKIAKSHLDENVYTCGRIGRHRVVIASLPQGRYGQASTFKVASGMMTTFPSIKISLLVGIGGGAPNLNVEGRDIRLGDIVVGTAVLQYTSGKRTHHGLENFYPVRYMDSNLLGHSQILEAHIFEDKLNLQRAAEEMIKKTGKAKFQRPDPESDRLYESDYVHAGKACDCLGIHSKCQSHVVDREPREENELVQVHVGKIGSADQVMKDASTRDQLTNAHDIICFEMECAALVDNLRCITIRGICDYSDSHKNDRWHGYAAAVAAVYAKALLEIMPSLEVEGPRGITQQIQESIDNVAKRVTELEGQGGQKDKLRITEEAVESLRDGINLIEKEQQELLDTHLDHSDQLREMQEQHRQLCESLQGLDQIIDQRIAASTDELRQEWQTLKDNVEDQSSRLETLRRGFAHCSRAIEDTSSVLRIIGDTIGNKGVSDAGKITGGINNVLQDTISGNARSKSPGHAPTQPKLNGGDRATDHLHQLLPPKDVFSKSNLRLKNFLKSATSITIRRSGHSGREDSQIQTGGTIPRIENQYSPRSSPYILSPADVSIRSSLSLSSHISTDRASERRTYHGAMNGNAENGQSPRNSVEFFQPRRKQLTELTDHSTKVRDENPGRPTRTPPSWSTGRKPSARQPLTPQIRRDRPEVQQINMNARTTRTSIESSSSSSRWQQTSHSSINEATNGVLSSYTPRAPGSRYSSTRQTQGAVDANRRHPPDETYQAEAEPTPSFAKRREFFEQMQDDRRPSLYRGDSPNT</sequence>
<dbReference type="Proteomes" id="UP000283841">
    <property type="component" value="Unassembled WGS sequence"/>
</dbReference>
<dbReference type="GeneID" id="39598019"/>
<comment type="caution">
    <text evidence="2">The sequence shown here is derived from an EMBL/GenBank/DDBJ whole genome shotgun (WGS) entry which is preliminary data.</text>
</comment>
<feature type="compositionally biased region" description="Polar residues" evidence="1">
    <location>
        <begin position="729"/>
        <end position="741"/>
    </location>
</feature>
<feature type="compositionally biased region" description="Low complexity" evidence="1">
    <location>
        <begin position="706"/>
        <end position="728"/>
    </location>
</feature>
<accession>A0A443I8B2</accession>
<dbReference type="PANTHER" id="PTHR46082">
    <property type="entry name" value="ATP/GTP-BINDING PROTEIN-RELATED"/>
    <property type="match status" value="1"/>
</dbReference>
<dbReference type="VEuPathDB" id="FungiDB:C8Q69DRAFT_441345"/>
<dbReference type="GO" id="GO:0003824">
    <property type="term" value="F:catalytic activity"/>
    <property type="evidence" value="ECO:0007669"/>
    <property type="project" value="InterPro"/>
</dbReference>
<evidence type="ECO:0000313" key="2">
    <source>
        <dbReference type="EMBL" id="RWR00308.1"/>
    </source>
</evidence>
<feature type="compositionally biased region" description="Basic and acidic residues" evidence="1">
    <location>
        <begin position="783"/>
        <end position="797"/>
    </location>
</feature>
<feature type="region of interest" description="Disordered" evidence="1">
    <location>
        <begin position="560"/>
        <end position="589"/>
    </location>
</feature>
<feature type="region of interest" description="Disordered" evidence="1">
    <location>
        <begin position="502"/>
        <end position="530"/>
    </location>
</feature>
<dbReference type="Gene3D" id="3.40.50.1580">
    <property type="entry name" value="Nucleoside phosphorylase domain"/>
    <property type="match status" value="1"/>
</dbReference>
<feature type="region of interest" description="Disordered" evidence="1">
    <location>
        <begin position="652"/>
        <end position="807"/>
    </location>
</feature>
<gene>
    <name evidence="2" type="ORF">C8Q69DRAFT_441345</name>
</gene>
<organism evidence="2 3">
    <name type="scientific">Byssochlamys spectabilis</name>
    <name type="common">Paecilomyces variotii</name>
    <dbReference type="NCBI Taxonomy" id="264951"/>
    <lineage>
        <taxon>Eukaryota</taxon>
        <taxon>Fungi</taxon>
        <taxon>Dikarya</taxon>
        <taxon>Ascomycota</taxon>
        <taxon>Pezizomycotina</taxon>
        <taxon>Eurotiomycetes</taxon>
        <taxon>Eurotiomycetidae</taxon>
        <taxon>Eurotiales</taxon>
        <taxon>Thermoascaceae</taxon>
        <taxon>Paecilomyces</taxon>
    </lineage>
</organism>
<dbReference type="PANTHER" id="PTHR46082:SF11">
    <property type="entry name" value="AAA+ ATPASE DOMAIN-CONTAINING PROTEIN-RELATED"/>
    <property type="match status" value="1"/>
</dbReference>
<reference evidence="2 3" key="1">
    <citation type="journal article" date="2018" name="Front. Microbiol.">
        <title>Genomic and genetic insights into a cosmopolitan fungus, Paecilomyces variotii (Eurotiales).</title>
        <authorList>
            <person name="Urquhart A.S."/>
            <person name="Mondo S.J."/>
            <person name="Makela M.R."/>
            <person name="Hane J.K."/>
            <person name="Wiebenga A."/>
            <person name="He G."/>
            <person name="Mihaltcheva S."/>
            <person name="Pangilinan J."/>
            <person name="Lipzen A."/>
            <person name="Barry K."/>
            <person name="de Vries R.P."/>
            <person name="Grigoriev I.V."/>
            <person name="Idnurm A."/>
        </authorList>
    </citation>
    <scope>NUCLEOTIDE SEQUENCE [LARGE SCALE GENOMIC DNA]</scope>
    <source>
        <strain evidence="2 3">CBS 101075</strain>
    </source>
</reference>
<feature type="compositionally biased region" description="Polar residues" evidence="1">
    <location>
        <begin position="748"/>
        <end position="757"/>
    </location>
</feature>
<dbReference type="EMBL" id="RCNU01000001">
    <property type="protein sequence ID" value="RWR00308.1"/>
    <property type="molecule type" value="Genomic_DNA"/>
</dbReference>
<dbReference type="SUPFAM" id="SSF53167">
    <property type="entry name" value="Purine and uridine phosphorylases"/>
    <property type="match status" value="1"/>
</dbReference>
<keyword evidence="3" id="KW-1185">Reference proteome</keyword>
<evidence type="ECO:0000313" key="3">
    <source>
        <dbReference type="Proteomes" id="UP000283841"/>
    </source>
</evidence>
<dbReference type="GO" id="GO:0009116">
    <property type="term" value="P:nucleoside metabolic process"/>
    <property type="evidence" value="ECO:0007669"/>
    <property type="project" value="InterPro"/>
</dbReference>
<feature type="compositionally biased region" description="Basic and acidic residues" evidence="1">
    <location>
        <begin position="652"/>
        <end position="665"/>
    </location>
</feature>